<evidence type="ECO:0000313" key="2">
    <source>
        <dbReference type="Proteomes" id="UP000609172"/>
    </source>
</evidence>
<protein>
    <submittedName>
        <fullName evidence="1">Uncharacterized protein</fullName>
    </submittedName>
</protein>
<evidence type="ECO:0000313" key="1">
    <source>
        <dbReference type="EMBL" id="MBK0370116.1"/>
    </source>
</evidence>
<reference evidence="1" key="1">
    <citation type="submission" date="2020-12" db="EMBL/GenBank/DDBJ databases">
        <title>Bacterial novel species Flavobacterium sp. SE-1-e isolated from soil.</title>
        <authorList>
            <person name="Jung H.-Y."/>
        </authorList>
    </citation>
    <scope>NUCLEOTIDE SEQUENCE</scope>
    <source>
        <strain evidence="1">SE-1-e</strain>
    </source>
</reference>
<keyword evidence="2" id="KW-1185">Reference proteome</keyword>
<gene>
    <name evidence="1" type="ORF">I5M07_09710</name>
</gene>
<proteinExistence type="predicted"/>
<comment type="caution">
    <text evidence="1">The sequence shown here is derived from an EMBL/GenBank/DDBJ whole genome shotgun (WGS) entry which is preliminary data.</text>
</comment>
<name>A0A934PP89_9FLAO</name>
<dbReference type="Proteomes" id="UP000609172">
    <property type="component" value="Unassembled WGS sequence"/>
</dbReference>
<dbReference type="RefSeq" id="WP_200106239.1">
    <property type="nucleotide sequence ID" value="NZ_JAEHFV010000003.1"/>
</dbReference>
<dbReference type="EMBL" id="JAEHFV010000003">
    <property type="protein sequence ID" value="MBK0370116.1"/>
    <property type="molecule type" value="Genomic_DNA"/>
</dbReference>
<sequence>MRFFLIFELGFYLFCIGTVQSQELTIYTMPAPKKMDWESPKKLIKSCLLNKIVKSPYGENRHPIGHMVIELKDSTRYEMVGMAPETSLLPMNKITKEGYGLGVLFAVIDGKLERKEINVPQVEERVKNGDIAFVNYKINQAVFDRLWLYLVDYQYKGYDQFYNGGNRPREGAGCGCSAFAISFLEVAGIEDLLPIEEWKVNVLVPDEFIGGPYCDNKKVPFYKLFFAQKWADESTNTESYESLSLYEPTKIYNWILKKHYSPVSLPNVFKAVSGNAKGLVVDARTQAFPTEPIWYVQNDKK</sequence>
<dbReference type="AlphaFoldDB" id="A0A934PP89"/>
<organism evidence="1 2">
    <name type="scientific">Flavobacterium agrisoli</name>
    <dbReference type="NCBI Taxonomy" id="2793066"/>
    <lineage>
        <taxon>Bacteria</taxon>
        <taxon>Pseudomonadati</taxon>
        <taxon>Bacteroidota</taxon>
        <taxon>Flavobacteriia</taxon>
        <taxon>Flavobacteriales</taxon>
        <taxon>Flavobacteriaceae</taxon>
        <taxon>Flavobacterium</taxon>
    </lineage>
</organism>
<accession>A0A934PP89</accession>